<keyword evidence="1" id="KW-0812">Transmembrane</keyword>
<evidence type="ECO:0000313" key="3">
    <source>
        <dbReference type="Proteomes" id="UP000076268"/>
    </source>
</evidence>
<evidence type="ECO:0000256" key="1">
    <source>
        <dbReference type="SAM" id="Phobius"/>
    </source>
</evidence>
<comment type="caution">
    <text evidence="2">The sequence shown here is derived from an EMBL/GenBank/DDBJ whole genome shotgun (WGS) entry which is preliminary data.</text>
</comment>
<dbReference type="EMBL" id="LSGP01000017">
    <property type="protein sequence ID" value="KYZ76699.1"/>
    <property type="molecule type" value="Genomic_DNA"/>
</dbReference>
<name>A0A154BS14_ANASB</name>
<protein>
    <submittedName>
        <fullName evidence="2">Uncharacterized protein</fullName>
    </submittedName>
</protein>
<feature type="transmembrane region" description="Helical" evidence="1">
    <location>
        <begin position="12"/>
        <end position="32"/>
    </location>
</feature>
<keyword evidence="3" id="KW-1185">Reference proteome</keyword>
<evidence type="ECO:0000313" key="2">
    <source>
        <dbReference type="EMBL" id="KYZ76699.1"/>
    </source>
</evidence>
<keyword evidence="1" id="KW-0472">Membrane</keyword>
<organism evidence="2 3">
    <name type="scientific">Anaerosporomusa subterranea</name>
    <dbReference type="NCBI Taxonomy" id="1794912"/>
    <lineage>
        <taxon>Bacteria</taxon>
        <taxon>Bacillati</taxon>
        <taxon>Bacillota</taxon>
        <taxon>Negativicutes</taxon>
        <taxon>Acetonemataceae</taxon>
        <taxon>Anaerosporomusa</taxon>
    </lineage>
</organism>
<keyword evidence="1" id="KW-1133">Transmembrane helix</keyword>
<dbReference type="Proteomes" id="UP000076268">
    <property type="component" value="Unassembled WGS sequence"/>
</dbReference>
<dbReference type="OrthoDB" id="1685231at2"/>
<gene>
    <name evidence="2" type="ORF">AXX12_09790</name>
</gene>
<proteinExistence type="predicted"/>
<accession>A0A154BS14</accession>
<sequence length="83" mass="9147">MTNIIQRIFRGTLSVITTFVLMAAPIAAIVYFSEPVTQSQKGLASANYMNSWQAVTDKDKRVGVIKETFATEPIIALVRKLGD</sequence>
<dbReference type="AlphaFoldDB" id="A0A154BS14"/>
<reference evidence="2 3" key="1">
    <citation type="submission" date="2016-02" db="EMBL/GenBank/DDBJ databases">
        <title>Anaerosporomusa subterraneum gen. nov., sp. nov., a spore-forming obligate anaerobe isolated from saprolite.</title>
        <authorList>
            <person name="Choi J.K."/>
            <person name="Shah M."/>
            <person name="Yee N."/>
        </authorList>
    </citation>
    <scope>NUCLEOTIDE SEQUENCE [LARGE SCALE GENOMIC DNA]</scope>
    <source>
        <strain evidence="2 3">RU4</strain>
    </source>
</reference>
<dbReference type="RefSeq" id="WP_066242611.1">
    <property type="nucleotide sequence ID" value="NZ_LSGP01000017.1"/>
</dbReference>